<dbReference type="GO" id="GO:0005737">
    <property type="term" value="C:cytoplasm"/>
    <property type="evidence" value="ECO:0007669"/>
    <property type="project" value="UniProtKB-SubCell"/>
</dbReference>
<sequence>MKYHIEVCIDNLESLHRAIEGGATRIELCSSLALGGLTPSYGFMKKAADISPIPVYVMIRPRQGDFLYDQDDIDAMMIDIESAAEAGLQGIVFGVLNADGSINMPLAEQVMHRARLYNLGVTFHRAIDQCSDYPLAIEQIAQLGCERVLTSGLAANVEQGSAILADMVTRAAGRFSIMAGAGLTAQNVSDLVAKTGVREVHLSGKSSRPSQMDAITEQAKMGTAEVDDYLIPVTDADKIQKVVKALSSRS</sequence>
<dbReference type="SUPFAM" id="SSF110395">
    <property type="entry name" value="CutC-like"/>
    <property type="match status" value="1"/>
</dbReference>
<dbReference type="FunFam" id="3.20.20.380:FF:000001">
    <property type="entry name" value="Copper homeostasis protein CutC"/>
    <property type="match status" value="1"/>
</dbReference>
<gene>
    <name evidence="2" type="primary">cutC</name>
    <name evidence="3" type="ORF">VISI1226_15391</name>
</gene>
<dbReference type="PANTHER" id="PTHR12598:SF0">
    <property type="entry name" value="COPPER HOMEOSTASIS PROTEIN CUTC HOMOLOG"/>
    <property type="match status" value="1"/>
</dbReference>
<dbReference type="EMBL" id="AEVT01000117">
    <property type="protein sequence ID" value="EGA68137.1"/>
    <property type="molecule type" value="Genomic_DNA"/>
</dbReference>
<name>E8MCW1_PHOS4</name>
<comment type="caution">
    <text evidence="3">The sequence shown here is derived from an EMBL/GenBank/DDBJ whole genome shotgun (WGS) entry which is preliminary data.</text>
</comment>
<organism evidence="3 4">
    <name type="scientific">Vibrio sinaloensis DSM 21326</name>
    <dbReference type="NCBI Taxonomy" id="945550"/>
    <lineage>
        <taxon>Bacteria</taxon>
        <taxon>Pseudomonadati</taxon>
        <taxon>Pseudomonadota</taxon>
        <taxon>Gammaproteobacteria</taxon>
        <taxon>Vibrionales</taxon>
        <taxon>Vibrionaceae</taxon>
        <taxon>Vibrio</taxon>
        <taxon>Vibrio oreintalis group</taxon>
    </lineage>
</organism>
<evidence type="ECO:0000256" key="1">
    <source>
        <dbReference type="ARBA" id="ARBA00007768"/>
    </source>
</evidence>
<dbReference type="Pfam" id="PF03932">
    <property type="entry name" value="CutC"/>
    <property type="match status" value="1"/>
</dbReference>
<evidence type="ECO:0000256" key="2">
    <source>
        <dbReference type="HAMAP-Rule" id="MF_00795"/>
    </source>
</evidence>
<dbReference type="eggNOG" id="COG3142">
    <property type="taxonomic scope" value="Bacteria"/>
</dbReference>
<dbReference type="GO" id="GO:0005507">
    <property type="term" value="F:copper ion binding"/>
    <property type="evidence" value="ECO:0007669"/>
    <property type="project" value="TreeGrafter"/>
</dbReference>
<proteinExistence type="inferred from homology"/>
<accession>E8MCW1</accession>
<evidence type="ECO:0000313" key="3">
    <source>
        <dbReference type="EMBL" id="EGA68137.1"/>
    </source>
</evidence>
<dbReference type="AlphaFoldDB" id="E8MCW1"/>
<reference evidence="3 4" key="1">
    <citation type="journal article" date="2012" name="Int. J. Syst. Evol. Microbiol.">
        <title>Vibrio caribbeanicus sp. nov., isolated from the marine sponge Scleritoderma cyanea.</title>
        <authorList>
            <person name="Hoffmann M."/>
            <person name="Monday S.R."/>
            <person name="Allard M.W."/>
            <person name="Strain E.A."/>
            <person name="Whittaker P."/>
            <person name="Naum M."/>
            <person name="McCarthy P.J."/>
            <person name="Lopez J.V."/>
            <person name="Fischer M."/>
            <person name="Brown E.W."/>
        </authorList>
    </citation>
    <scope>NUCLEOTIDE SEQUENCE [LARGE SCALE GENOMIC DNA]</scope>
    <source>
        <strain evidence="4">DSMZ 21326</strain>
    </source>
</reference>
<dbReference type="InterPro" id="IPR036822">
    <property type="entry name" value="CutC-like_dom_sf"/>
</dbReference>
<comment type="similarity">
    <text evidence="1 2">Belongs to the CutC family.</text>
</comment>
<keyword evidence="2" id="KW-0963">Cytoplasm</keyword>
<dbReference type="PANTHER" id="PTHR12598">
    <property type="entry name" value="COPPER HOMEOSTASIS PROTEIN CUTC"/>
    <property type="match status" value="1"/>
</dbReference>
<dbReference type="RefSeq" id="WP_008081249.1">
    <property type="nucleotide sequence ID" value="NZ_AEVT01000117.1"/>
</dbReference>
<evidence type="ECO:0000313" key="4">
    <source>
        <dbReference type="Proteomes" id="UP000006228"/>
    </source>
</evidence>
<dbReference type="OrthoDB" id="9815677at2"/>
<dbReference type="Proteomes" id="UP000006228">
    <property type="component" value="Unassembled WGS sequence"/>
</dbReference>
<protein>
    <recommendedName>
        <fullName evidence="2">PF03932 family protein CutC</fullName>
    </recommendedName>
</protein>
<dbReference type="Gene3D" id="3.20.20.380">
    <property type="entry name" value="Copper homeostasis (CutC) domain"/>
    <property type="match status" value="1"/>
</dbReference>
<dbReference type="InterPro" id="IPR005627">
    <property type="entry name" value="CutC-like"/>
</dbReference>
<dbReference type="HAMAP" id="MF_00795">
    <property type="entry name" value="CutC"/>
    <property type="match status" value="1"/>
</dbReference>
<comment type="caution">
    <text evidence="2">Once thought to be involved in copper homeostasis, experiments in E.coli have shown this is not the case.</text>
</comment>
<comment type="subcellular location">
    <subcellularLocation>
        <location evidence="2">Cytoplasm</location>
    </subcellularLocation>
</comment>
<dbReference type="GeneID" id="95571375"/>